<evidence type="ECO:0000256" key="10">
    <source>
        <dbReference type="ARBA" id="ARBA00023224"/>
    </source>
</evidence>
<evidence type="ECO:0000313" key="14">
    <source>
        <dbReference type="EMBL" id="CAH1998178.1"/>
    </source>
</evidence>
<evidence type="ECO:0000256" key="2">
    <source>
        <dbReference type="ARBA" id="ARBA00010663"/>
    </source>
</evidence>
<comment type="caution">
    <text evidence="14">The sequence shown here is derived from an EMBL/GenBank/DDBJ whole genome shotgun (WGS) entry which is preliminary data.</text>
</comment>
<keyword evidence="5 12" id="KW-1133">Transmembrane helix</keyword>
<dbReference type="PROSITE" id="PS50262">
    <property type="entry name" value="G_PROTEIN_RECEP_F1_2"/>
    <property type="match status" value="1"/>
</dbReference>
<dbReference type="Pfam" id="PF00001">
    <property type="entry name" value="7tm_1"/>
    <property type="match status" value="1"/>
</dbReference>
<evidence type="ECO:0000256" key="12">
    <source>
        <dbReference type="SAM" id="Phobius"/>
    </source>
</evidence>
<keyword evidence="10 11" id="KW-0807">Transducer</keyword>
<dbReference type="GO" id="GO:0005886">
    <property type="term" value="C:plasma membrane"/>
    <property type="evidence" value="ECO:0007669"/>
    <property type="project" value="UniProtKB-SubCell"/>
</dbReference>
<comment type="subcellular location">
    <subcellularLocation>
        <location evidence="1">Cell membrane</location>
        <topology evidence="1">Multi-pass membrane protein</topology>
    </subcellularLocation>
</comment>
<feature type="transmembrane region" description="Helical" evidence="12">
    <location>
        <begin position="120"/>
        <end position="143"/>
    </location>
</feature>
<name>A0A9P0PU60_ACAOB</name>
<evidence type="ECO:0000256" key="9">
    <source>
        <dbReference type="ARBA" id="ARBA00023180"/>
    </source>
</evidence>
<feature type="transmembrane region" description="Helical" evidence="12">
    <location>
        <begin position="6"/>
        <end position="28"/>
    </location>
</feature>
<keyword evidence="9" id="KW-0325">Glycoprotein</keyword>
<dbReference type="PANTHER" id="PTHR11866:SF16">
    <property type="entry name" value="PROSTAGLANDIN E2 RECEPTOR EP4 SUBTYPE-LIKE PROTEIN"/>
    <property type="match status" value="1"/>
</dbReference>
<dbReference type="Gene3D" id="1.20.1070.10">
    <property type="entry name" value="Rhodopsin 7-helix transmembrane proteins"/>
    <property type="match status" value="1"/>
</dbReference>
<dbReference type="EMBL" id="CAKOFQ010007316">
    <property type="protein sequence ID" value="CAH1998178.1"/>
    <property type="molecule type" value="Genomic_DNA"/>
</dbReference>
<dbReference type="PANTHER" id="PTHR11866">
    <property type="entry name" value="G-PROTEIN COUPLED RECEPTOR FAMILY 1 MEMBER"/>
    <property type="match status" value="1"/>
</dbReference>
<keyword evidence="8 11" id="KW-0675">Receptor</keyword>
<dbReference type="InterPro" id="IPR008365">
    <property type="entry name" value="Prostanoid_rcpt"/>
</dbReference>
<dbReference type="AlphaFoldDB" id="A0A9P0PU60"/>
<reference evidence="14" key="1">
    <citation type="submission" date="2022-03" db="EMBL/GenBank/DDBJ databases">
        <authorList>
            <person name="Sayadi A."/>
        </authorList>
    </citation>
    <scope>NUCLEOTIDE SEQUENCE</scope>
</reference>
<evidence type="ECO:0000256" key="8">
    <source>
        <dbReference type="ARBA" id="ARBA00023170"/>
    </source>
</evidence>
<sequence>MSLLIQILVTVAFLIGVLGNVTALWILYKTANRRNKKHLFLLRCLAVNDLIAQIGMLHFIYLGKYQGIPKYWNCVGFVLIRAFGLGSGCVAFVMAFERWLALTRPFLYHQIITYQVLKRFLCGLWLTAVILTYLPLFGFGLYYNKEKDKCDRFRYAVDVKDKIYAYLFFAFGATLCICIALCNIAVICELLRIRSQQKVLVRRISRSIIVNRDRAGGPTRYHTPEEMAFAKLMAFICLIFIVCWAPQVISVPVSQYFIPPSKSIKIFETVADALLTVYFALDPFVYVLQNYFEGRISFSCCFFKKSTSSLSSNTNDTEMVCL</sequence>
<dbReference type="PRINTS" id="PR00237">
    <property type="entry name" value="GPCRRHODOPSN"/>
</dbReference>
<keyword evidence="15" id="KW-1185">Reference proteome</keyword>
<dbReference type="PROSITE" id="PS00237">
    <property type="entry name" value="G_PROTEIN_RECEP_F1_1"/>
    <property type="match status" value="1"/>
</dbReference>
<dbReference type="Proteomes" id="UP001152888">
    <property type="component" value="Unassembled WGS sequence"/>
</dbReference>
<evidence type="ECO:0000256" key="6">
    <source>
        <dbReference type="ARBA" id="ARBA00023040"/>
    </source>
</evidence>
<evidence type="ECO:0000313" key="15">
    <source>
        <dbReference type="Proteomes" id="UP001152888"/>
    </source>
</evidence>
<feature type="transmembrane region" description="Helical" evidence="12">
    <location>
        <begin position="269"/>
        <end position="288"/>
    </location>
</feature>
<dbReference type="OrthoDB" id="5959154at2759"/>
<dbReference type="InterPro" id="IPR017452">
    <property type="entry name" value="GPCR_Rhodpsn_7TM"/>
</dbReference>
<evidence type="ECO:0000256" key="1">
    <source>
        <dbReference type="ARBA" id="ARBA00004651"/>
    </source>
</evidence>
<feature type="transmembrane region" description="Helical" evidence="12">
    <location>
        <begin position="163"/>
        <end position="188"/>
    </location>
</feature>
<dbReference type="SUPFAM" id="SSF81321">
    <property type="entry name" value="Family A G protein-coupled receptor-like"/>
    <property type="match status" value="1"/>
</dbReference>
<protein>
    <recommendedName>
        <fullName evidence="13">G-protein coupled receptors family 1 profile domain-containing protein</fullName>
    </recommendedName>
</protein>
<evidence type="ECO:0000256" key="4">
    <source>
        <dbReference type="ARBA" id="ARBA00022692"/>
    </source>
</evidence>
<feature type="transmembrane region" description="Helical" evidence="12">
    <location>
        <begin position="228"/>
        <end position="249"/>
    </location>
</feature>
<feature type="domain" description="G-protein coupled receptors family 1 profile" evidence="13">
    <location>
        <begin position="19"/>
        <end position="286"/>
    </location>
</feature>
<keyword evidence="4 11" id="KW-0812">Transmembrane</keyword>
<comment type="similarity">
    <text evidence="2 11">Belongs to the G-protein coupled receptor 1 family.</text>
</comment>
<keyword evidence="6 11" id="KW-0297">G-protein coupled receptor</keyword>
<dbReference type="GO" id="GO:0007204">
    <property type="term" value="P:positive regulation of cytosolic calcium ion concentration"/>
    <property type="evidence" value="ECO:0007669"/>
    <property type="project" value="TreeGrafter"/>
</dbReference>
<gene>
    <name evidence="14" type="ORF">ACAOBT_LOCUS24197</name>
</gene>
<feature type="transmembrane region" description="Helical" evidence="12">
    <location>
        <begin position="40"/>
        <end position="63"/>
    </location>
</feature>
<keyword evidence="3" id="KW-1003">Cell membrane</keyword>
<feature type="transmembrane region" description="Helical" evidence="12">
    <location>
        <begin position="75"/>
        <end position="100"/>
    </location>
</feature>
<evidence type="ECO:0000256" key="5">
    <source>
        <dbReference type="ARBA" id="ARBA00022989"/>
    </source>
</evidence>
<evidence type="ECO:0000259" key="13">
    <source>
        <dbReference type="PROSITE" id="PS50262"/>
    </source>
</evidence>
<evidence type="ECO:0000256" key="3">
    <source>
        <dbReference type="ARBA" id="ARBA00022475"/>
    </source>
</evidence>
<proteinExistence type="inferred from homology"/>
<evidence type="ECO:0000256" key="11">
    <source>
        <dbReference type="RuleBase" id="RU000688"/>
    </source>
</evidence>
<dbReference type="GO" id="GO:0007189">
    <property type="term" value="P:adenylate cyclase-activating G protein-coupled receptor signaling pathway"/>
    <property type="evidence" value="ECO:0007669"/>
    <property type="project" value="TreeGrafter"/>
</dbReference>
<keyword evidence="7 12" id="KW-0472">Membrane</keyword>
<dbReference type="GO" id="GO:0004930">
    <property type="term" value="F:G protein-coupled receptor activity"/>
    <property type="evidence" value="ECO:0007669"/>
    <property type="project" value="UniProtKB-KW"/>
</dbReference>
<organism evidence="14 15">
    <name type="scientific">Acanthoscelides obtectus</name>
    <name type="common">Bean weevil</name>
    <name type="synonym">Bruchus obtectus</name>
    <dbReference type="NCBI Taxonomy" id="200917"/>
    <lineage>
        <taxon>Eukaryota</taxon>
        <taxon>Metazoa</taxon>
        <taxon>Ecdysozoa</taxon>
        <taxon>Arthropoda</taxon>
        <taxon>Hexapoda</taxon>
        <taxon>Insecta</taxon>
        <taxon>Pterygota</taxon>
        <taxon>Neoptera</taxon>
        <taxon>Endopterygota</taxon>
        <taxon>Coleoptera</taxon>
        <taxon>Polyphaga</taxon>
        <taxon>Cucujiformia</taxon>
        <taxon>Chrysomeloidea</taxon>
        <taxon>Chrysomelidae</taxon>
        <taxon>Bruchinae</taxon>
        <taxon>Bruchini</taxon>
        <taxon>Acanthoscelides</taxon>
    </lineage>
</organism>
<accession>A0A9P0PU60</accession>
<evidence type="ECO:0000256" key="7">
    <source>
        <dbReference type="ARBA" id="ARBA00023136"/>
    </source>
</evidence>
<dbReference type="InterPro" id="IPR000276">
    <property type="entry name" value="GPCR_Rhodpsn"/>
</dbReference>